<feature type="domain" description="PAC" evidence="2">
    <location>
        <begin position="299"/>
        <end position="351"/>
    </location>
</feature>
<keyword evidence="5" id="KW-1185">Reference proteome</keyword>
<evidence type="ECO:0000259" key="3">
    <source>
        <dbReference type="PROSITE" id="PS50887"/>
    </source>
</evidence>
<dbReference type="Pfam" id="PF13426">
    <property type="entry name" value="PAS_9"/>
    <property type="match status" value="1"/>
</dbReference>
<evidence type="ECO:0000313" key="5">
    <source>
        <dbReference type="Proteomes" id="UP001589896"/>
    </source>
</evidence>
<dbReference type="NCBIfam" id="TIGR00254">
    <property type="entry name" value="GGDEF"/>
    <property type="match status" value="1"/>
</dbReference>
<dbReference type="PROSITE" id="PS50887">
    <property type="entry name" value="GGDEF"/>
    <property type="match status" value="1"/>
</dbReference>
<sequence length="516" mass="56429">MQSWIVLRRGSRGNSRGRAKSVRTMDIGRVMHRRARIIGHGSVDAGGLRVTVQLRSETAGRSRRMCESAGAPVPGRVTWSRKWTIAPARPSPPEPGHQFAAMVDRVRDYAIFLIDPEGRIASWNPAAEAMKGYSAAEIIGQPLDVLYTDAQRKAGAPQHNLRAAREEGTYVEESWRRRKDGQLFWALIEIISIVEPGGVHTGFCKITRDLTHRKRLHDALEQEMERTAGTLQAIGDAVVSTDAEGRISFANAKAQSLSGRSLNDLFDVGIHELLVFGDGETPPLAVLFEQLCQGQVFSEHFPVLLRKHDGSTMAVDGVAAPVRALDGRFAGCVVVFRDATTSRENLRALAHQATHDDMTGLVNRAEFDKRLARSVMRAQQSATASALIYIDLDGFKAVNDSGGHAAGDELLRRLARIFAEHIRERDTLARIGGDEFALIIDGCSHEVADRVADAIRSATEDFAINQDGREYQVGASVGVTLIVAGDTAEEALGRADRACYTAKAQGGNRVHHPRMH</sequence>
<dbReference type="GO" id="GO:0052621">
    <property type="term" value="F:diguanylate cyclase activity"/>
    <property type="evidence" value="ECO:0007669"/>
    <property type="project" value="UniProtKB-EC"/>
</dbReference>
<protein>
    <submittedName>
        <fullName evidence="4">Diguanylate cyclase domain-containing protein</fullName>
        <ecNumber evidence="4">2.7.7.65</ecNumber>
    </submittedName>
</protein>
<dbReference type="CDD" id="cd01949">
    <property type="entry name" value="GGDEF"/>
    <property type="match status" value="1"/>
</dbReference>
<dbReference type="Proteomes" id="UP001589896">
    <property type="component" value="Unassembled WGS sequence"/>
</dbReference>
<dbReference type="InterPro" id="IPR013767">
    <property type="entry name" value="PAS_fold"/>
</dbReference>
<feature type="domain" description="PAS" evidence="1">
    <location>
        <begin position="111"/>
        <end position="149"/>
    </location>
</feature>
<dbReference type="InterPro" id="IPR035965">
    <property type="entry name" value="PAS-like_dom_sf"/>
</dbReference>
<dbReference type="SUPFAM" id="SSF55073">
    <property type="entry name" value="Nucleotide cyclase"/>
    <property type="match status" value="1"/>
</dbReference>
<organism evidence="4 5">
    <name type="scientific">Lysobacter korlensis</name>
    <dbReference type="NCBI Taxonomy" id="553636"/>
    <lineage>
        <taxon>Bacteria</taxon>
        <taxon>Pseudomonadati</taxon>
        <taxon>Pseudomonadota</taxon>
        <taxon>Gammaproteobacteria</taxon>
        <taxon>Lysobacterales</taxon>
        <taxon>Lysobacteraceae</taxon>
        <taxon>Lysobacter</taxon>
    </lineage>
</organism>
<evidence type="ECO:0000313" key="4">
    <source>
        <dbReference type="EMBL" id="MFC0679378.1"/>
    </source>
</evidence>
<dbReference type="Gene3D" id="3.30.450.20">
    <property type="entry name" value="PAS domain"/>
    <property type="match status" value="2"/>
</dbReference>
<dbReference type="EC" id="2.7.7.65" evidence="4"/>
<dbReference type="InterPro" id="IPR029787">
    <property type="entry name" value="Nucleotide_cyclase"/>
</dbReference>
<dbReference type="PANTHER" id="PTHR44757">
    <property type="entry name" value="DIGUANYLATE CYCLASE DGCP"/>
    <property type="match status" value="1"/>
</dbReference>
<dbReference type="InterPro" id="IPR052155">
    <property type="entry name" value="Biofilm_reg_signaling"/>
</dbReference>
<dbReference type="PROSITE" id="PS50112">
    <property type="entry name" value="PAS"/>
    <property type="match status" value="2"/>
</dbReference>
<feature type="domain" description="PAC" evidence="2">
    <location>
        <begin position="169"/>
        <end position="222"/>
    </location>
</feature>
<comment type="caution">
    <text evidence="4">The sequence shown here is derived from an EMBL/GenBank/DDBJ whole genome shotgun (WGS) entry which is preliminary data.</text>
</comment>
<name>A0ABV6RTZ6_9GAMM</name>
<dbReference type="InterPro" id="IPR000014">
    <property type="entry name" value="PAS"/>
</dbReference>
<dbReference type="RefSeq" id="WP_386670081.1">
    <property type="nucleotide sequence ID" value="NZ_JBHLTG010000003.1"/>
</dbReference>
<proteinExistence type="predicted"/>
<reference evidence="4 5" key="1">
    <citation type="submission" date="2024-09" db="EMBL/GenBank/DDBJ databases">
        <authorList>
            <person name="Sun Q."/>
            <person name="Mori K."/>
        </authorList>
    </citation>
    <scope>NUCLEOTIDE SEQUENCE [LARGE SCALE GENOMIC DNA]</scope>
    <source>
        <strain evidence="4 5">KCTC 23076</strain>
    </source>
</reference>
<dbReference type="InterPro" id="IPR043128">
    <property type="entry name" value="Rev_trsase/Diguanyl_cyclase"/>
</dbReference>
<dbReference type="Gene3D" id="3.30.70.270">
    <property type="match status" value="1"/>
</dbReference>
<dbReference type="InterPro" id="IPR000160">
    <property type="entry name" value="GGDEF_dom"/>
</dbReference>
<dbReference type="PROSITE" id="PS50113">
    <property type="entry name" value="PAC"/>
    <property type="match status" value="2"/>
</dbReference>
<feature type="domain" description="PAS" evidence="1">
    <location>
        <begin position="223"/>
        <end position="265"/>
    </location>
</feature>
<dbReference type="Pfam" id="PF00989">
    <property type="entry name" value="PAS"/>
    <property type="match status" value="1"/>
</dbReference>
<feature type="domain" description="GGDEF" evidence="3">
    <location>
        <begin position="383"/>
        <end position="515"/>
    </location>
</feature>
<dbReference type="SMART" id="SM00267">
    <property type="entry name" value="GGDEF"/>
    <property type="match status" value="1"/>
</dbReference>
<dbReference type="Pfam" id="PF00990">
    <property type="entry name" value="GGDEF"/>
    <property type="match status" value="1"/>
</dbReference>
<accession>A0ABV6RTZ6</accession>
<dbReference type="InterPro" id="IPR000700">
    <property type="entry name" value="PAS-assoc_C"/>
</dbReference>
<evidence type="ECO:0000259" key="2">
    <source>
        <dbReference type="PROSITE" id="PS50113"/>
    </source>
</evidence>
<dbReference type="SMART" id="SM00091">
    <property type="entry name" value="PAS"/>
    <property type="match status" value="2"/>
</dbReference>
<evidence type="ECO:0000259" key="1">
    <source>
        <dbReference type="PROSITE" id="PS50112"/>
    </source>
</evidence>
<dbReference type="PANTHER" id="PTHR44757:SF4">
    <property type="entry name" value="DIGUANYLATE CYCLASE DGCE-RELATED"/>
    <property type="match status" value="1"/>
</dbReference>
<dbReference type="NCBIfam" id="TIGR00229">
    <property type="entry name" value="sensory_box"/>
    <property type="match status" value="2"/>
</dbReference>
<gene>
    <name evidence="4" type="ORF">ACFFGH_16200</name>
</gene>
<keyword evidence="4" id="KW-0548">Nucleotidyltransferase</keyword>
<dbReference type="SUPFAM" id="SSF55785">
    <property type="entry name" value="PYP-like sensor domain (PAS domain)"/>
    <property type="match status" value="2"/>
</dbReference>
<dbReference type="EMBL" id="JBHLTG010000003">
    <property type="protein sequence ID" value="MFC0679378.1"/>
    <property type="molecule type" value="Genomic_DNA"/>
</dbReference>
<dbReference type="CDD" id="cd00130">
    <property type="entry name" value="PAS"/>
    <property type="match status" value="2"/>
</dbReference>
<keyword evidence="4" id="KW-0808">Transferase</keyword>